<dbReference type="PANTHER" id="PTHR42781:SF6">
    <property type="entry name" value="SPERMIDINE_PUTRESCINE IMPORT ATP-BINDING PROTEIN POTA"/>
    <property type="match status" value="1"/>
</dbReference>
<feature type="region of interest" description="Disordered" evidence="9">
    <location>
        <begin position="392"/>
        <end position="412"/>
    </location>
</feature>
<evidence type="ECO:0000256" key="9">
    <source>
        <dbReference type="SAM" id="MobiDB-lite"/>
    </source>
</evidence>
<accession>A0A1N6K418</accession>
<dbReference type="GO" id="GO:0043190">
    <property type="term" value="C:ATP-binding cassette (ABC) transporter complex"/>
    <property type="evidence" value="ECO:0007669"/>
    <property type="project" value="InterPro"/>
</dbReference>
<dbReference type="InterPro" id="IPR005893">
    <property type="entry name" value="PotA-like"/>
</dbReference>
<dbReference type="InterPro" id="IPR027417">
    <property type="entry name" value="P-loop_NTPase"/>
</dbReference>
<keyword evidence="2 8" id="KW-1003">Cell membrane</keyword>
<dbReference type="GO" id="GO:0016887">
    <property type="term" value="F:ATP hydrolysis activity"/>
    <property type="evidence" value="ECO:0007669"/>
    <property type="project" value="InterPro"/>
</dbReference>
<dbReference type="PANTHER" id="PTHR42781">
    <property type="entry name" value="SPERMIDINE/PUTRESCINE IMPORT ATP-BINDING PROTEIN POTA"/>
    <property type="match status" value="1"/>
</dbReference>
<feature type="compositionally biased region" description="Polar residues" evidence="9">
    <location>
        <begin position="394"/>
        <end position="405"/>
    </location>
</feature>
<dbReference type="NCBIfam" id="TIGR01187">
    <property type="entry name" value="potA"/>
    <property type="match status" value="1"/>
</dbReference>
<dbReference type="FunFam" id="3.40.50.300:FF:000042">
    <property type="entry name" value="Maltose/maltodextrin ABC transporter, ATP-binding protein"/>
    <property type="match status" value="1"/>
</dbReference>
<dbReference type="SMART" id="SM00382">
    <property type="entry name" value="AAA"/>
    <property type="match status" value="1"/>
</dbReference>
<dbReference type="SUPFAM" id="SSF52540">
    <property type="entry name" value="P-loop containing nucleoside triphosphate hydrolases"/>
    <property type="match status" value="1"/>
</dbReference>
<feature type="domain" description="ABC transporter" evidence="10">
    <location>
        <begin position="20"/>
        <end position="251"/>
    </location>
</feature>
<keyword evidence="4 8" id="KW-0547">Nucleotide-binding</keyword>
<dbReference type="SUPFAM" id="SSF50331">
    <property type="entry name" value="MOP-like"/>
    <property type="match status" value="1"/>
</dbReference>
<comment type="catalytic activity">
    <reaction evidence="8">
        <text>ATP + H2O + polyamine-[polyamine-binding protein]Side 1 = ADP + phosphate + polyamineSide 2 + [polyamine-binding protein]Side 1.</text>
        <dbReference type="EC" id="7.6.2.11"/>
    </reaction>
</comment>
<keyword evidence="3" id="KW-0997">Cell inner membrane</keyword>
<dbReference type="Gene3D" id="2.40.50.100">
    <property type="match status" value="1"/>
</dbReference>
<protein>
    <recommendedName>
        <fullName evidence="8">Spermidine/putrescine import ATP-binding protein PotA</fullName>
        <ecNumber evidence="8">7.6.2.11</ecNumber>
    </recommendedName>
</protein>
<evidence type="ECO:0000256" key="4">
    <source>
        <dbReference type="ARBA" id="ARBA00022741"/>
    </source>
</evidence>
<dbReference type="EC" id="7.6.2.11" evidence="8"/>
<evidence type="ECO:0000256" key="3">
    <source>
        <dbReference type="ARBA" id="ARBA00022519"/>
    </source>
</evidence>
<evidence type="ECO:0000256" key="7">
    <source>
        <dbReference type="ARBA" id="ARBA00023136"/>
    </source>
</evidence>
<dbReference type="InterPro" id="IPR003439">
    <property type="entry name" value="ABC_transporter-like_ATP-bd"/>
</dbReference>
<keyword evidence="7 8" id="KW-0472">Membrane</keyword>
<reference evidence="11 12" key="1">
    <citation type="submission" date="2016-11" db="EMBL/GenBank/DDBJ databases">
        <authorList>
            <person name="Jaros S."/>
            <person name="Januszkiewicz K."/>
            <person name="Wedrychowicz H."/>
        </authorList>
    </citation>
    <scope>NUCLEOTIDE SEQUENCE [LARGE SCALE GENOMIC DNA]</scope>
    <source>
        <strain evidence="11 12">GAS86</strain>
    </source>
</reference>
<sequence>MTRVSRAPDDHTTMSSQSFISFAGVSKSYDGVHSVVEGLDLDVARGEFVSLLGPSGSGKTTTLMMLAGFESPTHGEIRLNGKRLDDKPAHQRDIGMVFQNYALFPHMTIAQNVAFPLSVRKIGRNEQKARVARALEMVELPHLAARRPAQLSGGQQQRVALARALVFEPSVVLMDEPLGALDKRLRESMQYEIMRLHRELSLTVVYVTHDQNEALTMSDRVAVFSDGRIQQAATPTELYENAANAFVANFVGENNGLTGRVVASEGEWATLQLADGTTISGRAGAELRTGGEAMLALRPERAHIAAAAAATADAARGEGDSNVVHALVQELVYCGDHHRVHLKLAHGESVVVKVPNTQHRDLPALGHTVAVTWRRDDCKVLAAVSPRVAVTADGPTQVSPSSSASPLIAGVN</sequence>
<dbReference type="EMBL" id="FSRM01000002">
    <property type="protein sequence ID" value="SIO51319.1"/>
    <property type="molecule type" value="Genomic_DNA"/>
</dbReference>
<proteinExistence type="inferred from homology"/>
<dbReference type="InterPro" id="IPR003593">
    <property type="entry name" value="AAA+_ATPase"/>
</dbReference>
<gene>
    <name evidence="8" type="primary">potA</name>
    <name evidence="11" type="ORF">SAMN05444168_5973</name>
</gene>
<dbReference type="InterPro" id="IPR017871">
    <property type="entry name" value="ABC_transporter-like_CS"/>
</dbReference>
<comment type="function">
    <text evidence="8">Part of the ABC transporter complex PotABCD involved in spermidine/putrescine import. Responsible for energy coupling to the transport system.</text>
</comment>
<dbReference type="Pfam" id="PF08402">
    <property type="entry name" value="TOBE_2"/>
    <property type="match status" value="1"/>
</dbReference>
<comment type="subunit">
    <text evidence="8">The complex is composed of two ATP-binding proteins (PotA), two transmembrane proteins (PotB and PotC) and a solute-binding protein (PotD).</text>
</comment>
<dbReference type="Proteomes" id="UP000184693">
    <property type="component" value="Unassembled WGS sequence"/>
</dbReference>
<dbReference type="InterPro" id="IPR008995">
    <property type="entry name" value="Mo/tungstate-bd_C_term_dom"/>
</dbReference>
<keyword evidence="6 8" id="KW-1278">Translocase</keyword>
<evidence type="ECO:0000256" key="1">
    <source>
        <dbReference type="ARBA" id="ARBA00022448"/>
    </source>
</evidence>
<dbReference type="GO" id="GO:0015417">
    <property type="term" value="F:ABC-type polyamine transporter activity"/>
    <property type="evidence" value="ECO:0007669"/>
    <property type="project" value="UniProtKB-EC"/>
</dbReference>
<evidence type="ECO:0000256" key="5">
    <source>
        <dbReference type="ARBA" id="ARBA00022840"/>
    </source>
</evidence>
<organism evidence="11 12">
    <name type="scientific">Paraburkholderia phenazinium</name>
    <dbReference type="NCBI Taxonomy" id="60549"/>
    <lineage>
        <taxon>Bacteria</taxon>
        <taxon>Pseudomonadati</taxon>
        <taxon>Pseudomonadota</taxon>
        <taxon>Betaproteobacteria</taxon>
        <taxon>Burkholderiales</taxon>
        <taxon>Burkholderiaceae</taxon>
        <taxon>Paraburkholderia</taxon>
    </lineage>
</organism>
<evidence type="ECO:0000256" key="2">
    <source>
        <dbReference type="ARBA" id="ARBA00022475"/>
    </source>
</evidence>
<evidence type="ECO:0000313" key="11">
    <source>
        <dbReference type="EMBL" id="SIO51319.1"/>
    </source>
</evidence>
<keyword evidence="5 8" id="KW-0067">ATP-binding</keyword>
<dbReference type="InterPro" id="IPR013611">
    <property type="entry name" value="Transp-assoc_OB_typ2"/>
</dbReference>
<keyword evidence="1 8" id="KW-0813">Transport</keyword>
<evidence type="ECO:0000259" key="10">
    <source>
        <dbReference type="PROSITE" id="PS50893"/>
    </source>
</evidence>
<dbReference type="Pfam" id="PF00005">
    <property type="entry name" value="ABC_tran"/>
    <property type="match status" value="1"/>
</dbReference>
<name>A0A1N6K418_9BURK</name>
<evidence type="ECO:0000256" key="8">
    <source>
        <dbReference type="RuleBase" id="RU364083"/>
    </source>
</evidence>
<evidence type="ECO:0000313" key="12">
    <source>
        <dbReference type="Proteomes" id="UP000184693"/>
    </source>
</evidence>
<evidence type="ECO:0000256" key="6">
    <source>
        <dbReference type="ARBA" id="ARBA00022967"/>
    </source>
</evidence>
<dbReference type="GO" id="GO:0005524">
    <property type="term" value="F:ATP binding"/>
    <property type="evidence" value="ECO:0007669"/>
    <property type="project" value="UniProtKB-KW"/>
</dbReference>
<comment type="similarity">
    <text evidence="8">Belongs to the ABC transporter superfamily. Spermidine/putrescine importer (TC 3.A.1.11.1) family.</text>
</comment>
<dbReference type="AlphaFoldDB" id="A0A1N6K418"/>
<dbReference type="PROSITE" id="PS50893">
    <property type="entry name" value="ABC_TRANSPORTER_2"/>
    <property type="match status" value="1"/>
</dbReference>
<dbReference type="Gene3D" id="3.40.50.300">
    <property type="entry name" value="P-loop containing nucleotide triphosphate hydrolases"/>
    <property type="match status" value="1"/>
</dbReference>
<dbReference type="PROSITE" id="PS00211">
    <property type="entry name" value="ABC_TRANSPORTER_1"/>
    <property type="match status" value="1"/>
</dbReference>
<dbReference type="InterPro" id="IPR050093">
    <property type="entry name" value="ABC_SmlMolc_Importer"/>
</dbReference>